<proteinExistence type="predicted"/>
<gene>
    <name evidence="3" type="ORF">D9619_007850</name>
</gene>
<accession>A0A8H5ATW9</accession>
<dbReference type="GO" id="GO:0005762">
    <property type="term" value="C:mitochondrial large ribosomal subunit"/>
    <property type="evidence" value="ECO:0007669"/>
    <property type="project" value="InterPro"/>
</dbReference>
<comment type="caution">
    <text evidence="3">The sequence shown here is derived from an EMBL/GenBank/DDBJ whole genome shotgun (WGS) entry which is preliminary data.</text>
</comment>
<dbReference type="GO" id="GO:0003735">
    <property type="term" value="F:structural constituent of ribosome"/>
    <property type="evidence" value="ECO:0007669"/>
    <property type="project" value="InterPro"/>
</dbReference>
<dbReference type="PANTHER" id="PTHR28041:SF1">
    <property type="entry name" value="LARGE RIBOSOMAL SUBUNIT PROTEIN ML59"/>
    <property type="match status" value="1"/>
</dbReference>
<feature type="region of interest" description="Disordered" evidence="1">
    <location>
        <begin position="330"/>
        <end position="350"/>
    </location>
</feature>
<dbReference type="Pfam" id="PF18126">
    <property type="entry name" value="Mitoc_mL59"/>
    <property type="match status" value="1"/>
</dbReference>
<dbReference type="Proteomes" id="UP000567179">
    <property type="component" value="Unassembled WGS sequence"/>
</dbReference>
<dbReference type="AlphaFoldDB" id="A0A8H5ATW9"/>
<keyword evidence="4" id="KW-1185">Reference proteome</keyword>
<protein>
    <recommendedName>
        <fullName evidence="2">Large ribosomal subunit protein mL59 domain-containing protein</fullName>
    </recommendedName>
</protein>
<dbReference type="PANTHER" id="PTHR28041">
    <property type="entry name" value="54S RIBOSOMAL PROTEIN L25, MITOCHONDRIAL"/>
    <property type="match status" value="1"/>
</dbReference>
<evidence type="ECO:0000259" key="2">
    <source>
        <dbReference type="Pfam" id="PF18126"/>
    </source>
</evidence>
<dbReference type="InterPro" id="IPR040922">
    <property type="entry name" value="Ribosomal_mL59_dom"/>
</dbReference>
<sequence length="350" mass="39346">MATPTHRGAMLAAKSIRNQQVRGVASSTRAVVEASAPLVNPAQQKILKRIKKVRADEITQLVGRLSLFGPMPVPTPSADGTTPMQLSNPFLARKNIKTGKWRPPAYSLRRQADLAKLALKAGHLDKLPPGPKTTALKDRIERVKMSLSQSDVKRLDTNVVPIAAPPPKFQAPPAFLKARHRAEKLANDVAHLRRGFSNDLERAQKATEDDQAKYKEMAARKAKEIVRKEAKLVPLAEQVNALAKTVDAYNESIVAAHAESERRFTMPVEWVGKLPEKKKGAELGVRLYANKKRMFKGHLWERARASRVKKQAILMRHMAARVARYKDYYKKRRPNPLKPPRYTKPPRLPF</sequence>
<evidence type="ECO:0000313" key="4">
    <source>
        <dbReference type="Proteomes" id="UP000567179"/>
    </source>
</evidence>
<feature type="compositionally biased region" description="Pro residues" evidence="1">
    <location>
        <begin position="336"/>
        <end position="350"/>
    </location>
</feature>
<evidence type="ECO:0000313" key="3">
    <source>
        <dbReference type="EMBL" id="KAF5310854.1"/>
    </source>
</evidence>
<dbReference type="EMBL" id="JAACJJ010000057">
    <property type="protein sequence ID" value="KAF5310854.1"/>
    <property type="molecule type" value="Genomic_DNA"/>
</dbReference>
<dbReference type="InterPro" id="IPR037507">
    <property type="entry name" value="Ribosomal_mL59"/>
</dbReference>
<evidence type="ECO:0000256" key="1">
    <source>
        <dbReference type="SAM" id="MobiDB-lite"/>
    </source>
</evidence>
<organism evidence="3 4">
    <name type="scientific">Psilocybe cf. subviscida</name>
    <dbReference type="NCBI Taxonomy" id="2480587"/>
    <lineage>
        <taxon>Eukaryota</taxon>
        <taxon>Fungi</taxon>
        <taxon>Dikarya</taxon>
        <taxon>Basidiomycota</taxon>
        <taxon>Agaricomycotina</taxon>
        <taxon>Agaricomycetes</taxon>
        <taxon>Agaricomycetidae</taxon>
        <taxon>Agaricales</taxon>
        <taxon>Agaricineae</taxon>
        <taxon>Strophariaceae</taxon>
        <taxon>Psilocybe</taxon>
    </lineage>
</organism>
<name>A0A8H5ATW9_9AGAR</name>
<reference evidence="3 4" key="1">
    <citation type="journal article" date="2020" name="ISME J.">
        <title>Uncovering the hidden diversity of litter-decomposition mechanisms in mushroom-forming fungi.</title>
        <authorList>
            <person name="Floudas D."/>
            <person name="Bentzer J."/>
            <person name="Ahren D."/>
            <person name="Johansson T."/>
            <person name="Persson P."/>
            <person name="Tunlid A."/>
        </authorList>
    </citation>
    <scope>NUCLEOTIDE SEQUENCE [LARGE SCALE GENOMIC DNA]</scope>
    <source>
        <strain evidence="3 4">CBS 101986</strain>
    </source>
</reference>
<dbReference type="OrthoDB" id="18529at2759"/>
<feature type="domain" description="Large ribosomal subunit protein mL59" evidence="2">
    <location>
        <begin position="73"/>
        <end position="326"/>
    </location>
</feature>